<feature type="transmembrane region" description="Helical" evidence="1">
    <location>
        <begin position="35"/>
        <end position="54"/>
    </location>
</feature>
<accession>A0A0A2TF92</accession>
<keyword evidence="1" id="KW-0812">Transmembrane</keyword>
<comment type="caution">
    <text evidence="2">The sequence shown here is derived from an EMBL/GenBank/DDBJ whole genome shotgun (WGS) entry which is preliminary data.</text>
</comment>
<feature type="transmembrane region" description="Helical" evidence="1">
    <location>
        <begin position="60"/>
        <end position="80"/>
    </location>
</feature>
<feature type="transmembrane region" description="Helical" evidence="1">
    <location>
        <begin position="92"/>
        <end position="110"/>
    </location>
</feature>
<sequence>MLYLIITSIMFIFVTIMVPKRLTKIEIYASTFSALYLQLVVDVYLHIKLNWYYYLTEHTIDWATMFVIPIFVGVNVLFLNYYPFGKSGSIQFSYITICIFFSMIYEYYSIQFGMMLFNEWKLWYSVLAYYFLFPLLALNLTWIRHLLEEHRVFNSSNHK</sequence>
<organism evidence="2 3">
    <name type="scientific">Pontibacillus yanchengensis Y32</name>
    <dbReference type="NCBI Taxonomy" id="1385514"/>
    <lineage>
        <taxon>Bacteria</taxon>
        <taxon>Bacillati</taxon>
        <taxon>Bacillota</taxon>
        <taxon>Bacilli</taxon>
        <taxon>Bacillales</taxon>
        <taxon>Bacillaceae</taxon>
        <taxon>Pontibacillus</taxon>
    </lineage>
</organism>
<dbReference type="EMBL" id="AVBF01000018">
    <property type="protein sequence ID" value="KGP73103.1"/>
    <property type="molecule type" value="Genomic_DNA"/>
</dbReference>
<evidence type="ECO:0000256" key="1">
    <source>
        <dbReference type="SAM" id="Phobius"/>
    </source>
</evidence>
<feature type="transmembrane region" description="Helical" evidence="1">
    <location>
        <begin position="6"/>
        <end position="23"/>
    </location>
</feature>
<name>A0A0A2TF92_9BACI</name>
<dbReference type="AlphaFoldDB" id="A0A0A2TF92"/>
<proteinExistence type="predicted"/>
<keyword evidence="3" id="KW-1185">Reference proteome</keyword>
<feature type="transmembrane region" description="Helical" evidence="1">
    <location>
        <begin position="122"/>
        <end position="143"/>
    </location>
</feature>
<evidence type="ECO:0000313" key="3">
    <source>
        <dbReference type="Proteomes" id="UP000030147"/>
    </source>
</evidence>
<evidence type="ECO:0000313" key="2">
    <source>
        <dbReference type="EMBL" id="KGP73103.1"/>
    </source>
</evidence>
<protein>
    <submittedName>
        <fullName evidence="2">Uncharacterized protein</fullName>
    </submittedName>
</protein>
<keyword evidence="1" id="KW-1133">Transmembrane helix</keyword>
<dbReference type="Proteomes" id="UP000030147">
    <property type="component" value="Unassembled WGS sequence"/>
</dbReference>
<gene>
    <name evidence="2" type="ORF">N782_07440</name>
</gene>
<keyword evidence="1" id="KW-0472">Membrane</keyword>
<reference evidence="2 3" key="1">
    <citation type="journal article" date="2015" name="Stand. Genomic Sci.">
        <title>High quality draft genome sequence of the moderately halophilic bacterium Pontibacillus yanchengensis Y32(T) and comparison among Pontibacillus genomes.</title>
        <authorList>
            <person name="Huang J."/>
            <person name="Qiao Z.X."/>
            <person name="Tang J.W."/>
            <person name="Wang G."/>
        </authorList>
    </citation>
    <scope>NUCLEOTIDE SEQUENCE [LARGE SCALE GENOMIC DNA]</scope>
    <source>
        <strain evidence="2 3">Y32</strain>
    </source>
</reference>